<evidence type="ECO:0000256" key="2">
    <source>
        <dbReference type="ARBA" id="ARBA00022475"/>
    </source>
</evidence>
<dbReference type="GO" id="GO:0022904">
    <property type="term" value="P:respiratory electron transport chain"/>
    <property type="evidence" value="ECO:0007669"/>
    <property type="project" value="InterPro"/>
</dbReference>
<comment type="caution">
    <text evidence="8">The sequence shown here is derived from an EMBL/GenBank/DDBJ whole genome shotgun (WGS) entry which is preliminary data.</text>
</comment>
<accession>A0A918WK61</accession>
<sequence length="273" mass="30458">MPKGPLVRRHSLATRLTHWGWAISLFFLLLSGLQIFNAFPSLHIGQESGFDYDNAVFSIGAEQVQGEWRGITRVFGQSFDTTGYLGLSGESIPGLKPGEFRAFPAALTVPSYQSLALGRSVHFLFAWGLVISLAAWLIFSALNGHLRHLWPSLSDLRRLPADLWDHLRFRFHHSVKYGPLQKLTYALVLFVALPGMILTGLCLSPGFNAAAPWLLDLFGGRQTARTLHFLIMLGLVVFFIIHIAMILLAGPINELRSIVTGWYRTDAKGEHHE</sequence>
<evidence type="ECO:0000256" key="1">
    <source>
        <dbReference type="ARBA" id="ARBA00004651"/>
    </source>
</evidence>
<feature type="transmembrane region" description="Helical" evidence="6">
    <location>
        <begin position="227"/>
        <end position="248"/>
    </location>
</feature>
<dbReference type="Gene3D" id="1.20.950.20">
    <property type="entry name" value="Transmembrane di-heme cytochromes, Chain C"/>
    <property type="match status" value="1"/>
</dbReference>
<keyword evidence="5 6" id="KW-0472">Membrane</keyword>
<reference evidence="8" key="1">
    <citation type="journal article" date="2014" name="Int. J. Syst. Evol. Microbiol.">
        <title>Complete genome sequence of Corynebacterium casei LMG S-19264T (=DSM 44701T), isolated from a smear-ripened cheese.</title>
        <authorList>
            <consortium name="US DOE Joint Genome Institute (JGI-PGF)"/>
            <person name="Walter F."/>
            <person name="Albersmeier A."/>
            <person name="Kalinowski J."/>
            <person name="Ruckert C."/>
        </authorList>
    </citation>
    <scope>NUCLEOTIDE SEQUENCE</scope>
    <source>
        <strain evidence="8">KCTC 23310</strain>
    </source>
</reference>
<dbReference type="PANTHER" id="PTHR30485">
    <property type="entry name" value="NI/FE-HYDROGENASE 1 B-TYPE CYTOCHROME SUBUNIT"/>
    <property type="match status" value="1"/>
</dbReference>
<feature type="transmembrane region" description="Helical" evidence="6">
    <location>
        <begin position="183"/>
        <end position="207"/>
    </location>
</feature>
<dbReference type="EMBL" id="BMYJ01000004">
    <property type="protein sequence ID" value="GHC53322.1"/>
    <property type="molecule type" value="Genomic_DNA"/>
</dbReference>
<evidence type="ECO:0000313" key="8">
    <source>
        <dbReference type="EMBL" id="GHC53322.1"/>
    </source>
</evidence>
<evidence type="ECO:0000256" key="5">
    <source>
        <dbReference type="ARBA" id="ARBA00023136"/>
    </source>
</evidence>
<dbReference type="GO" id="GO:0020037">
    <property type="term" value="F:heme binding"/>
    <property type="evidence" value="ECO:0007669"/>
    <property type="project" value="TreeGrafter"/>
</dbReference>
<evidence type="ECO:0000259" key="7">
    <source>
        <dbReference type="Pfam" id="PF01292"/>
    </source>
</evidence>
<keyword evidence="2" id="KW-1003">Cell membrane</keyword>
<evidence type="ECO:0000256" key="4">
    <source>
        <dbReference type="ARBA" id="ARBA00022989"/>
    </source>
</evidence>
<dbReference type="InterPro" id="IPR016174">
    <property type="entry name" value="Di-haem_cyt_TM"/>
</dbReference>
<organism evidence="8 9">
    <name type="scientific">Neogemmobacter tilapiae</name>
    <dbReference type="NCBI Taxonomy" id="875041"/>
    <lineage>
        <taxon>Bacteria</taxon>
        <taxon>Pseudomonadati</taxon>
        <taxon>Pseudomonadota</taxon>
        <taxon>Alphaproteobacteria</taxon>
        <taxon>Rhodobacterales</taxon>
        <taxon>Paracoccaceae</taxon>
        <taxon>Neogemmobacter</taxon>
    </lineage>
</organism>
<reference evidence="8" key="2">
    <citation type="submission" date="2020-09" db="EMBL/GenBank/DDBJ databases">
        <authorList>
            <person name="Sun Q."/>
            <person name="Kim S."/>
        </authorList>
    </citation>
    <scope>NUCLEOTIDE SEQUENCE</scope>
    <source>
        <strain evidence="8">KCTC 23310</strain>
    </source>
</reference>
<dbReference type="GO" id="GO:0009055">
    <property type="term" value="F:electron transfer activity"/>
    <property type="evidence" value="ECO:0007669"/>
    <property type="project" value="InterPro"/>
</dbReference>
<feature type="transmembrane region" description="Helical" evidence="6">
    <location>
        <begin position="21"/>
        <end position="39"/>
    </location>
</feature>
<evidence type="ECO:0000256" key="6">
    <source>
        <dbReference type="SAM" id="Phobius"/>
    </source>
</evidence>
<feature type="domain" description="Cytochrome b561 bacterial/Ni-hydrogenase" evidence="7">
    <location>
        <begin position="9"/>
        <end position="261"/>
    </location>
</feature>
<dbReference type="GO" id="GO:0005886">
    <property type="term" value="C:plasma membrane"/>
    <property type="evidence" value="ECO:0007669"/>
    <property type="project" value="UniProtKB-SubCell"/>
</dbReference>
<gene>
    <name evidence="8" type="ORF">GCM10007315_14970</name>
</gene>
<keyword evidence="9" id="KW-1185">Reference proteome</keyword>
<dbReference type="PANTHER" id="PTHR30485:SF1">
    <property type="entry name" value="CYTOCHROME YDHU-RELATED"/>
    <property type="match status" value="1"/>
</dbReference>
<evidence type="ECO:0000256" key="3">
    <source>
        <dbReference type="ARBA" id="ARBA00022692"/>
    </source>
</evidence>
<dbReference type="SUPFAM" id="SSF81342">
    <property type="entry name" value="Transmembrane di-heme cytochromes"/>
    <property type="match status" value="1"/>
</dbReference>
<feature type="transmembrane region" description="Helical" evidence="6">
    <location>
        <begin position="121"/>
        <end position="142"/>
    </location>
</feature>
<keyword evidence="4 6" id="KW-1133">Transmembrane helix</keyword>
<evidence type="ECO:0000313" key="9">
    <source>
        <dbReference type="Proteomes" id="UP000638981"/>
    </source>
</evidence>
<dbReference type="Proteomes" id="UP000638981">
    <property type="component" value="Unassembled WGS sequence"/>
</dbReference>
<dbReference type="AlphaFoldDB" id="A0A918WK61"/>
<proteinExistence type="predicted"/>
<keyword evidence="3 6" id="KW-0812">Transmembrane</keyword>
<name>A0A918WK61_9RHOB</name>
<dbReference type="Pfam" id="PF01292">
    <property type="entry name" value="Ni_hydr_CYTB"/>
    <property type="match status" value="1"/>
</dbReference>
<dbReference type="InterPro" id="IPR011577">
    <property type="entry name" value="Cyt_b561_bac/Ni-Hgenase"/>
</dbReference>
<comment type="subcellular location">
    <subcellularLocation>
        <location evidence="1">Cell membrane</location>
        <topology evidence="1">Multi-pass membrane protein</topology>
    </subcellularLocation>
</comment>
<protein>
    <recommendedName>
        <fullName evidence="7">Cytochrome b561 bacterial/Ni-hydrogenase domain-containing protein</fullName>
    </recommendedName>
</protein>
<dbReference type="InterPro" id="IPR051542">
    <property type="entry name" value="Hydrogenase_cytochrome"/>
</dbReference>